<organism evidence="3 4">
    <name type="scientific">Roseomonas elaeocarpi</name>
    <dbReference type="NCBI Taxonomy" id="907779"/>
    <lineage>
        <taxon>Bacteria</taxon>
        <taxon>Pseudomonadati</taxon>
        <taxon>Pseudomonadota</taxon>
        <taxon>Alphaproteobacteria</taxon>
        <taxon>Acetobacterales</taxon>
        <taxon>Roseomonadaceae</taxon>
        <taxon>Roseomonas</taxon>
    </lineage>
</organism>
<reference evidence="3 4" key="1">
    <citation type="submission" date="2024-09" db="EMBL/GenBank/DDBJ databases">
        <authorList>
            <person name="Sun Q."/>
            <person name="Mori K."/>
        </authorList>
    </citation>
    <scope>NUCLEOTIDE SEQUENCE [LARGE SCALE GENOMIC DNA]</scope>
    <source>
        <strain evidence="3 4">TBRC 5777</strain>
    </source>
</reference>
<comment type="caution">
    <text evidence="3">The sequence shown here is derived from an EMBL/GenBank/DDBJ whole genome shotgun (WGS) entry which is preliminary data.</text>
</comment>
<proteinExistence type="predicted"/>
<protein>
    <submittedName>
        <fullName evidence="3">Outer membrane lipoprotein carrier protein LolA</fullName>
    </submittedName>
</protein>
<feature type="chain" id="PRO_5047341528" evidence="2">
    <location>
        <begin position="26"/>
        <end position="215"/>
    </location>
</feature>
<dbReference type="CDD" id="cd16325">
    <property type="entry name" value="LolA"/>
    <property type="match status" value="1"/>
</dbReference>
<name>A0ABV6JWG9_9PROT</name>
<dbReference type="PANTHER" id="PTHR35869:SF1">
    <property type="entry name" value="OUTER-MEMBRANE LIPOPROTEIN CARRIER PROTEIN"/>
    <property type="match status" value="1"/>
</dbReference>
<dbReference type="RefSeq" id="WP_377045826.1">
    <property type="nucleotide sequence ID" value="NZ_JBHLUN010000013.1"/>
</dbReference>
<dbReference type="PANTHER" id="PTHR35869">
    <property type="entry name" value="OUTER-MEMBRANE LIPOPROTEIN CARRIER PROTEIN"/>
    <property type="match status" value="1"/>
</dbReference>
<keyword evidence="4" id="KW-1185">Reference proteome</keyword>
<dbReference type="InterPro" id="IPR029046">
    <property type="entry name" value="LolA/LolB/LppX"/>
</dbReference>
<evidence type="ECO:0000256" key="1">
    <source>
        <dbReference type="ARBA" id="ARBA00022729"/>
    </source>
</evidence>
<dbReference type="SUPFAM" id="SSF89392">
    <property type="entry name" value="Prokaryotic lipoproteins and lipoprotein localization factors"/>
    <property type="match status" value="1"/>
</dbReference>
<dbReference type="Proteomes" id="UP001589865">
    <property type="component" value="Unassembled WGS sequence"/>
</dbReference>
<accession>A0ABV6JWG9</accession>
<dbReference type="InterPro" id="IPR004564">
    <property type="entry name" value="OM_lipoprot_carrier_LolA-like"/>
</dbReference>
<dbReference type="Gene3D" id="2.50.20.10">
    <property type="entry name" value="Lipoprotein localisation LolA/LolB/LppX"/>
    <property type="match status" value="1"/>
</dbReference>
<evidence type="ECO:0000313" key="4">
    <source>
        <dbReference type="Proteomes" id="UP001589865"/>
    </source>
</evidence>
<evidence type="ECO:0000313" key="3">
    <source>
        <dbReference type="EMBL" id="MFC0410074.1"/>
    </source>
</evidence>
<keyword evidence="1 2" id="KW-0732">Signal</keyword>
<gene>
    <name evidence="3" type="ORF">ACFFGY_17615</name>
</gene>
<sequence>MSVMLRRSLLLSAPLLALAPRWSFAQSAARGGLTQADLRRIEDYFNSLTTLKARFLQIGQSGSSAQGTAWIWRPGRMRFEYDAADGLLLVASHSQFMQFDRELGQPSVVPTSATPLSFLLQPQLKLSGDVTVVGGERSGGFLRVTVQRTSSPSEGQLTLVLAESPMELRQWVVLDPQRRETRVSLSQIEVGGRFDPLLFEFNDPRFMENEARRRQ</sequence>
<feature type="signal peptide" evidence="2">
    <location>
        <begin position="1"/>
        <end position="25"/>
    </location>
</feature>
<dbReference type="EMBL" id="JBHLUN010000013">
    <property type="protein sequence ID" value="MFC0410074.1"/>
    <property type="molecule type" value="Genomic_DNA"/>
</dbReference>
<keyword evidence="3" id="KW-0449">Lipoprotein</keyword>
<evidence type="ECO:0000256" key="2">
    <source>
        <dbReference type="SAM" id="SignalP"/>
    </source>
</evidence>
<dbReference type="Pfam" id="PF03548">
    <property type="entry name" value="LolA"/>
    <property type="match status" value="1"/>
</dbReference>